<dbReference type="Pfam" id="PF00589">
    <property type="entry name" value="Phage_integrase"/>
    <property type="match status" value="1"/>
</dbReference>
<dbReference type="InterPro" id="IPR011010">
    <property type="entry name" value="DNA_brk_join_enz"/>
</dbReference>
<accession>A0A2S5KUN5</accession>
<dbReference type="PANTHER" id="PTHR30349">
    <property type="entry name" value="PHAGE INTEGRASE-RELATED"/>
    <property type="match status" value="1"/>
</dbReference>
<reference evidence="6 7" key="1">
    <citation type="submission" date="2018-02" db="EMBL/GenBank/DDBJ databases">
        <title>novel marine gammaproteobacteria from coastal saline agro ecosystem.</title>
        <authorList>
            <person name="Krishnan R."/>
            <person name="Ramesh Kumar N."/>
        </authorList>
    </citation>
    <scope>NUCLEOTIDE SEQUENCE [LARGE SCALE GENOMIC DNA]</scope>
    <source>
        <strain evidence="6 7">228</strain>
    </source>
</reference>
<evidence type="ECO:0000256" key="2">
    <source>
        <dbReference type="ARBA" id="ARBA00022908"/>
    </source>
</evidence>
<dbReference type="AlphaFoldDB" id="A0A2S5KUN5"/>
<dbReference type="Gene3D" id="1.10.443.10">
    <property type="entry name" value="Intergrase catalytic core"/>
    <property type="match status" value="1"/>
</dbReference>
<dbReference type="GO" id="GO:0015074">
    <property type="term" value="P:DNA integration"/>
    <property type="evidence" value="ECO:0007669"/>
    <property type="project" value="UniProtKB-KW"/>
</dbReference>
<dbReference type="InterPro" id="IPR013762">
    <property type="entry name" value="Integrase-like_cat_sf"/>
</dbReference>
<dbReference type="InterPro" id="IPR002104">
    <property type="entry name" value="Integrase_catalytic"/>
</dbReference>
<sequence length="362" mass="40117">MLVDSKSIVVAGQPSNLVSTSTTGSINAKDPVVIFLMSVTGHTQTAYRNGLNRIAWHLFAARDHFNPDLFRIEYPTSSSTAFAGINWEKISYTEARLAFNLLLQRGAISFSSDGTMELSPVAAATYNQSRVAFRGVIRECFTMSLLDADTYQRLNLLEQQKVRNGRTSYASAEEVNALIEHISALPDSNWRSRDLALIALLFGAGLRRNELATLKMVDIDFSNNALLIRGKGEKERVTALDKGAAKYLKRWLSRRKDEDALGEFVFSRVFKGGKIGEDCLSDFGIFSIVAARCLEAGMRVIGPHEFRHGHVTTLLDAGLDINYVSQNVGHSSTETTKRYDQRGVRNRVEKIGTVTLVGTDLE</sequence>
<evidence type="ECO:0000256" key="1">
    <source>
        <dbReference type="ARBA" id="ARBA00008857"/>
    </source>
</evidence>
<dbReference type="SUPFAM" id="SSF56349">
    <property type="entry name" value="DNA breaking-rejoining enzymes"/>
    <property type="match status" value="1"/>
</dbReference>
<dbReference type="GO" id="GO:0006310">
    <property type="term" value="P:DNA recombination"/>
    <property type="evidence" value="ECO:0007669"/>
    <property type="project" value="UniProtKB-KW"/>
</dbReference>
<organism evidence="6 7">
    <name type="scientific">Proteobacteria bacterium 228</name>
    <dbReference type="NCBI Taxonomy" id="2083153"/>
    <lineage>
        <taxon>Bacteria</taxon>
        <taxon>Pseudomonadati</taxon>
        <taxon>Pseudomonadota</taxon>
    </lineage>
</organism>
<name>A0A2S5KUN5_9PROT</name>
<dbReference type="Proteomes" id="UP000238196">
    <property type="component" value="Unassembled WGS sequence"/>
</dbReference>
<dbReference type="EMBL" id="PRLP01000013">
    <property type="protein sequence ID" value="PPC78574.1"/>
    <property type="molecule type" value="Genomic_DNA"/>
</dbReference>
<dbReference type="OrthoDB" id="9795573at2"/>
<keyword evidence="3" id="KW-0238">DNA-binding</keyword>
<protein>
    <recommendedName>
        <fullName evidence="5">Tyr recombinase domain-containing protein</fullName>
    </recommendedName>
</protein>
<evidence type="ECO:0000313" key="7">
    <source>
        <dbReference type="Proteomes" id="UP000238196"/>
    </source>
</evidence>
<comment type="similarity">
    <text evidence="1">Belongs to the 'phage' integrase family.</text>
</comment>
<feature type="domain" description="Tyr recombinase" evidence="5">
    <location>
        <begin position="165"/>
        <end position="353"/>
    </location>
</feature>
<dbReference type="CDD" id="cd00397">
    <property type="entry name" value="DNA_BRE_C"/>
    <property type="match status" value="1"/>
</dbReference>
<evidence type="ECO:0000256" key="4">
    <source>
        <dbReference type="ARBA" id="ARBA00023172"/>
    </source>
</evidence>
<keyword evidence="4" id="KW-0233">DNA recombination</keyword>
<dbReference type="PROSITE" id="PS51898">
    <property type="entry name" value="TYR_RECOMBINASE"/>
    <property type="match status" value="1"/>
</dbReference>
<evidence type="ECO:0000256" key="3">
    <source>
        <dbReference type="ARBA" id="ARBA00023125"/>
    </source>
</evidence>
<keyword evidence="2" id="KW-0229">DNA integration</keyword>
<dbReference type="PANTHER" id="PTHR30349:SF41">
    <property type="entry name" value="INTEGRASE_RECOMBINASE PROTEIN MJ0367-RELATED"/>
    <property type="match status" value="1"/>
</dbReference>
<gene>
    <name evidence="6" type="ORF">C4K68_04550</name>
</gene>
<proteinExistence type="inferred from homology"/>
<dbReference type="GO" id="GO:0003677">
    <property type="term" value="F:DNA binding"/>
    <property type="evidence" value="ECO:0007669"/>
    <property type="project" value="UniProtKB-KW"/>
</dbReference>
<evidence type="ECO:0000313" key="6">
    <source>
        <dbReference type="EMBL" id="PPC78574.1"/>
    </source>
</evidence>
<comment type="caution">
    <text evidence="6">The sequence shown here is derived from an EMBL/GenBank/DDBJ whole genome shotgun (WGS) entry which is preliminary data.</text>
</comment>
<evidence type="ECO:0000259" key="5">
    <source>
        <dbReference type="PROSITE" id="PS51898"/>
    </source>
</evidence>
<dbReference type="InterPro" id="IPR050090">
    <property type="entry name" value="Tyrosine_recombinase_XerCD"/>
</dbReference>